<dbReference type="SUPFAM" id="SSF55120">
    <property type="entry name" value="Pseudouridine synthase"/>
    <property type="match status" value="1"/>
</dbReference>
<dbReference type="GO" id="GO:0140098">
    <property type="term" value="F:catalytic activity, acting on RNA"/>
    <property type="evidence" value="ECO:0007669"/>
    <property type="project" value="UniProtKB-ARBA"/>
</dbReference>
<dbReference type="InterPro" id="IPR006145">
    <property type="entry name" value="PsdUridine_synth_RsuA/RluA"/>
</dbReference>
<dbReference type="KEGG" id="nabu:FZC36_02185"/>
<dbReference type="GO" id="GO:0009982">
    <property type="term" value="F:pseudouridine synthase activity"/>
    <property type="evidence" value="ECO:0007669"/>
    <property type="project" value="InterPro"/>
</dbReference>
<evidence type="ECO:0000256" key="1">
    <source>
        <dbReference type="ARBA" id="ARBA00023235"/>
    </source>
</evidence>
<keyword evidence="4" id="KW-1185">Reference proteome</keyword>
<dbReference type="RefSeq" id="WP_148972345.1">
    <property type="nucleotide sequence ID" value="NZ_CP043314.1"/>
</dbReference>
<dbReference type="GO" id="GO:0003723">
    <property type="term" value="F:RNA binding"/>
    <property type="evidence" value="ECO:0007669"/>
    <property type="project" value="InterPro"/>
</dbReference>
<dbReference type="PANTHER" id="PTHR21600">
    <property type="entry name" value="MITOCHONDRIAL RNA PSEUDOURIDINE SYNTHASE"/>
    <property type="match status" value="1"/>
</dbReference>
<dbReference type="EMBL" id="CP043314">
    <property type="protein sequence ID" value="QEK39222.1"/>
    <property type="molecule type" value="Genomic_DNA"/>
</dbReference>
<dbReference type="Proteomes" id="UP000324924">
    <property type="component" value="Chromosome"/>
</dbReference>
<proteinExistence type="predicted"/>
<reference evidence="3 4" key="1">
    <citation type="submission" date="2019-08" db="EMBL/GenBank/DDBJ databases">
        <title>Highly reduced genomes of protist endosymbionts show evolutionary convergence.</title>
        <authorList>
            <person name="George E."/>
            <person name="Husnik F."/>
            <person name="Tashyreva D."/>
            <person name="Prokopchuk G."/>
            <person name="Horak A."/>
            <person name="Kwong W.K."/>
            <person name="Lukes J."/>
            <person name="Keeling P.J."/>
        </authorList>
    </citation>
    <scope>NUCLEOTIDE SEQUENCE [LARGE SCALE GENOMIC DNA]</scope>
    <source>
        <strain evidence="3">1604HC</strain>
    </source>
</reference>
<dbReference type="PANTHER" id="PTHR21600:SF81">
    <property type="entry name" value="21S RRNA PSEUDOURIDINE(2819) SYNTHASE"/>
    <property type="match status" value="1"/>
</dbReference>
<dbReference type="InterPro" id="IPR050188">
    <property type="entry name" value="RluA_PseudoU_synthase"/>
</dbReference>
<dbReference type="Gene3D" id="3.30.2350.10">
    <property type="entry name" value="Pseudouridine synthase"/>
    <property type="match status" value="1"/>
</dbReference>
<sequence>MKLRFLVTKDKITLRQWFREHFINMQFGDLQKNIRLKNIRLTNRKTTQDSILSREDSIEIWDQIVKKHRTGKDDLKTTANNTVIHQKTEHIINKPSQLKNTNLDKLIMFKSKDFCVIDKPYGICTQGQNPSIYSILKEALPEHPYIVHRLDKNTTGTLLVGLNREFANHCRENISSFTKKYITIIPTAYSDNQFSIRENTGHKIDVEIEPIHAKSGKSSKPNKHITPNLHTLSNLDINKYYLIKSDNSALLTKIKIVRKFTEKTYISKKNQQNDKGESNKNNKYTKDIKEIHIAIDSPSNRKNGFSKHLGKHFNAEFAVLEIELITGKKHQIRRHLSALGHPVLGDSKYGSKYNSKLALHCTEINFFSPQNNVEKSLESVSINETNLDKEKPLLFKSKIPNHIGVFLDKNYIKNFI</sequence>
<evidence type="ECO:0000313" key="4">
    <source>
        <dbReference type="Proteomes" id="UP000324924"/>
    </source>
</evidence>
<protein>
    <submittedName>
        <fullName evidence="3">RNA pseudouridine synthase</fullName>
    </submittedName>
</protein>
<gene>
    <name evidence="3" type="ORF">FZC36_02185</name>
</gene>
<accession>A0A5C0UIH8</accession>
<dbReference type="InterPro" id="IPR020103">
    <property type="entry name" value="PsdUridine_synth_cat_dom_sf"/>
</dbReference>
<feature type="domain" description="Pseudouridine synthase RsuA/RluA-like" evidence="2">
    <location>
        <begin position="114"/>
        <end position="338"/>
    </location>
</feature>
<evidence type="ECO:0000259" key="2">
    <source>
        <dbReference type="Pfam" id="PF00849"/>
    </source>
</evidence>
<dbReference type="CDD" id="cd02869">
    <property type="entry name" value="PseudoU_synth_RluA_like"/>
    <property type="match status" value="1"/>
</dbReference>
<name>A0A5C0UIH8_9PROT</name>
<keyword evidence="1" id="KW-0413">Isomerase</keyword>
<dbReference type="Pfam" id="PF00849">
    <property type="entry name" value="PseudoU_synth_2"/>
    <property type="match status" value="1"/>
</dbReference>
<dbReference type="OrthoDB" id="9807829at2"/>
<organism evidence="3 4">
    <name type="scientific">Candidatus Nesciobacter abundans</name>
    <dbReference type="NCBI Taxonomy" id="2601668"/>
    <lineage>
        <taxon>Bacteria</taxon>
        <taxon>Pseudomonadati</taxon>
        <taxon>Pseudomonadota</taxon>
        <taxon>Alphaproteobacteria</taxon>
        <taxon>Holosporales</taxon>
        <taxon>Holosporaceae</taxon>
        <taxon>Candidatus Nesciobacter</taxon>
    </lineage>
</organism>
<dbReference type="GO" id="GO:0000455">
    <property type="term" value="P:enzyme-directed rRNA pseudouridine synthesis"/>
    <property type="evidence" value="ECO:0007669"/>
    <property type="project" value="TreeGrafter"/>
</dbReference>
<dbReference type="AlphaFoldDB" id="A0A5C0UIH8"/>
<evidence type="ECO:0000313" key="3">
    <source>
        <dbReference type="EMBL" id="QEK39222.1"/>
    </source>
</evidence>